<reference evidence="1 2" key="1">
    <citation type="submission" date="2019-12" db="EMBL/GenBank/DDBJ databases">
        <title>Genomic-based taxomic classification of the family Erythrobacteraceae.</title>
        <authorList>
            <person name="Xu L."/>
        </authorList>
    </citation>
    <scope>NUCLEOTIDE SEQUENCE [LARGE SCALE GENOMIC DNA]</scope>
    <source>
        <strain evidence="1 2">H32</strain>
    </source>
</reference>
<dbReference type="EMBL" id="WTYO01000001">
    <property type="protein sequence ID" value="MXO67808.1"/>
    <property type="molecule type" value="Genomic_DNA"/>
</dbReference>
<dbReference type="Proteomes" id="UP000444401">
    <property type="component" value="Unassembled WGS sequence"/>
</dbReference>
<organism evidence="1 2">
    <name type="scientific">Pelagerythrobacter marinus</name>
    <dbReference type="NCBI Taxonomy" id="538382"/>
    <lineage>
        <taxon>Bacteria</taxon>
        <taxon>Pseudomonadati</taxon>
        <taxon>Pseudomonadota</taxon>
        <taxon>Alphaproteobacteria</taxon>
        <taxon>Sphingomonadales</taxon>
        <taxon>Erythrobacteraceae</taxon>
        <taxon>Pelagerythrobacter</taxon>
    </lineage>
</organism>
<protein>
    <submittedName>
        <fullName evidence="1">Uncharacterized protein</fullName>
    </submittedName>
</protein>
<sequence length="116" mass="13208">MGQSPYTMPVRYEYEKGYTARFRYHQVWDRLDGSLVSCHETYASAMRKIERLNEEWRMTYQPNLEDTGDMSSIKHRSAADALLHYRGALAAIVADVDCCAASKAIARDALREQGVA</sequence>
<proteinExistence type="predicted"/>
<keyword evidence="2" id="KW-1185">Reference proteome</keyword>
<name>A0ABW9UUJ3_9SPHN</name>
<comment type="caution">
    <text evidence="1">The sequence shown here is derived from an EMBL/GenBank/DDBJ whole genome shotgun (WGS) entry which is preliminary data.</text>
</comment>
<gene>
    <name evidence="1" type="ORF">GRI72_03040</name>
</gene>
<evidence type="ECO:0000313" key="1">
    <source>
        <dbReference type="EMBL" id="MXO67808.1"/>
    </source>
</evidence>
<evidence type="ECO:0000313" key="2">
    <source>
        <dbReference type="Proteomes" id="UP000444401"/>
    </source>
</evidence>
<dbReference type="RefSeq" id="WP_160732434.1">
    <property type="nucleotide sequence ID" value="NZ_WTYO01000001.1"/>
</dbReference>
<accession>A0ABW9UUJ3</accession>